<dbReference type="Proteomes" id="UP000256690">
    <property type="component" value="Unassembled WGS sequence"/>
</dbReference>
<evidence type="ECO:0000313" key="1">
    <source>
        <dbReference type="EMBL" id="RDW72736.1"/>
    </source>
</evidence>
<dbReference type="GeneID" id="38118278"/>
<organism evidence="1 2">
    <name type="scientific">Aspergillus mulundensis</name>
    <dbReference type="NCBI Taxonomy" id="1810919"/>
    <lineage>
        <taxon>Eukaryota</taxon>
        <taxon>Fungi</taxon>
        <taxon>Dikarya</taxon>
        <taxon>Ascomycota</taxon>
        <taxon>Pezizomycotina</taxon>
        <taxon>Eurotiomycetes</taxon>
        <taxon>Eurotiomycetidae</taxon>
        <taxon>Eurotiales</taxon>
        <taxon>Aspergillaceae</taxon>
        <taxon>Aspergillus</taxon>
        <taxon>Aspergillus subgen. Nidulantes</taxon>
    </lineage>
</organism>
<dbReference type="SUPFAM" id="SSF48403">
    <property type="entry name" value="Ankyrin repeat"/>
    <property type="match status" value="1"/>
</dbReference>
<dbReference type="AlphaFoldDB" id="A0A3D8RFJ6"/>
<protein>
    <submittedName>
        <fullName evidence="1">Uncharacterized protein</fullName>
    </submittedName>
</protein>
<dbReference type="STRING" id="1810919.A0A3D8RFJ6"/>
<dbReference type="InterPro" id="IPR036770">
    <property type="entry name" value="Ankyrin_rpt-contain_sf"/>
</dbReference>
<keyword evidence="2" id="KW-1185">Reference proteome</keyword>
<dbReference type="OrthoDB" id="3246549at2759"/>
<name>A0A3D8RFJ6_9EURO</name>
<evidence type="ECO:0000313" key="2">
    <source>
        <dbReference type="Proteomes" id="UP000256690"/>
    </source>
</evidence>
<comment type="caution">
    <text evidence="1">The sequence shown here is derived from an EMBL/GenBank/DDBJ whole genome shotgun (WGS) entry which is preliminary data.</text>
</comment>
<dbReference type="RefSeq" id="XP_026601956.1">
    <property type="nucleotide sequence ID" value="XM_026749924.1"/>
</dbReference>
<gene>
    <name evidence="1" type="ORF">DSM5745_07908</name>
</gene>
<dbReference type="Gene3D" id="1.25.40.20">
    <property type="entry name" value="Ankyrin repeat-containing domain"/>
    <property type="match status" value="1"/>
</dbReference>
<proteinExistence type="predicted"/>
<accession>A0A3D8RFJ6</accession>
<dbReference type="EMBL" id="PVWQ01000009">
    <property type="protein sequence ID" value="RDW72736.1"/>
    <property type="molecule type" value="Genomic_DNA"/>
</dbReference>
<reference evidence="1 2" key="1">
    <citation type="journal article" date="2018" name="IMA Fungus">
        <title>IMA Genome-F 9: Draft genome sequence of Annulohypoxylon stygium, Aspergillus mulundensis, Berkeleyomyces basicola (syn. Thielaviopsis basicola), Ceratocystis smalleyi, two Cercospora beticola strains, Coleophoma cylindrospora, Fusarium fracticaudum, Phialophora cf. hyalina, and Morchella septimelata.</title>
        <authorList>
            <person name="Wingfield B.D."/>
            <person name="Bills G.F."/>
            <person name="Dong Y."/>
            <person name="Huang W."/>
            <person name="Nel W.J."/>
            <person name="Swalarsk-Parry B.S."/>
            <person name="Vaghefi N."/>
            <person name="Wilken P.M."/>
            <person name="An Z."/>
            <person name="de Beer Z.W."/>
            <person name="De Vos L."/>
            <person name="Chen L."/>
            <person name="Duong T.A."/>
            <person name="Gao Y."/>
            <person name="Hammerbacher A."/>
            <person name="Kikkert J.R."/>
            <person name="Li Y."/>
            <person name="Li H."/>
            <person name="Li K."/>
            <person name="Li Q."/>
            <person name="Liu X."/>
            <person name="Ma X."/>
            <person name="Naidoo K."/>
            <person name="Pethybridge S.J."/>
            <person name="Sun J."/>
            <person name="Steenkamp E.T."/>
            <person name="van der Nest M.A."/>
            <person name="van Wyk S."/>
            <person name="Wingfield M.J."/>
            <person name="Xiong C."/>
            <person name="Yue Q."/>
            <person name="Zhang X."/>
        </authorList>
    </citation>
    <scope>NUCLEOTIDE SEQUENCE [LARGE SCALE GENOMIC DNA]</scope>
    <source>
        <strain evidence="1 2">DSM 5745</strain>
    </source>
</reference>
<sequence>MASSTNPSLPLEMIFNIIRCSVEDMNPMGDMDHVLRLRQVNRTFRDEVEKRLLGRLNMNPFSWARLPIRLRRIYLDKILGPDPNASNLAKFMDGMLNLSPYPDREDTKSKLLDAISFGECKLQNLTAPPIDPETHPRFLTRASSLTVWPYEEYFFTSPGFEQHLEAGRWHQAWRRQTLESTFWVLLACRAIHHGDVSEFRRMLRRCGYNLVTHRFGLSVLDEVAKFGRKRMVNMILPLITPTDLLLVPAEHSDRPSNNARLWATWNSLGSRHPSFKCNILAHQFGGAYRGLIYQYIYLRPPNPREYALVQVALAHGNKKAVKVFIDLLKRTDGDVGEKISYLLVEATTGFEKPDTLTGILKTLLQGLAKVIKANQSRHREFQEALRSADMTKVNSFLASTEFDPSNASEKYVRELLPLAMNAGRRDLVETLIDRGVNPNGPLLGRGKVAASPPPLKDALLANNLEFASVLLDNGASFEVGQAVSAEGSTLALRKLLKAAVILGNSGAVELALSKGADPVISSRKASFVVQLTQGQDDDDPSYLWQVLLMFYPGVEKYNKHVKRVEKDRAQGNVPMNIWGRYQKQYRTMYGVQGHLSGEEVHTVQVRYRLLSDQGQ</sequence>